<dbReference type="Proteomes" id="UP000429555">
    <property type="component" value="Unassembled WGS sequence"/>
</dbReference>
<organism evidence="2 3">
    <name type="scientific">Pseudomonas xionganensis</name>
    <dbReference type="NCBI Taxonomy" id="2654845"/>
    <lineage>
        <taxon>Bacteria</taxon>
        <taxon>Pseudomonadati</taxon>
        <taxon>Pseudomonadota</taxon>
        <taxon>Gammaproteobacteria</taxon>
        <taxon>Pseudomonadales</taxon>
        <taxon>Pseudomonadaceae</taxon>
        <taxon>Pseudomonas</taxon>
    </lineage>
</organism>
<accession>A0A6I4KUT9</accession>
<comment type="caution">
    <text evidence="2">The sequence shown here is derived from an EMBL/GenBank/DDBJ whole genome shotgun (WGS) entry which is preliminary data.</text>
</comment>
<dbReference type="Pfam" id="PF08668">
    <property type="entry name" value="HDOD"/>
    <property type="match status" value="1"/>
</dbReference>
<name>A0A6I4KUT9_9PSED</name>
<proteinExistence type="predicted"/>
<feature type="domain" description="HDOD" evidence="1">
    <location>
        <begin position="25"/>
        <end position="211"/>
    </location>
</feature>
<dbReference type="EMBL" id="WKJZ01000002">
    <property type="protein sequence ID" value="MVW76450.1"/>
    <property type="molecule type" value="Genomic_DNA"/>
</dbReference>
<keyword evidence="3" id="KW-1185">Reference proteome</keyword>
<evidence type="ECO:0000259" key="1">
    <source>
        <dbReference type="PROSITE" id="PS51833"/>
    </source>
</evidence>
<dbReference type="PANTHER" id="PTHR33525:SF3">
    <property type="entry name" value="RIBONUCLEASE Y"/>
    <property type="match status" value="1"/>
</dbReference>
<protein>
    <submittedName>
        <fullName evidence="2">HDOD domain-containing protein</fullName>
    </submittedName>
</protein>
<gene>
    <name evidence="2" type="ORF">GJV18_14110</name>
</gene>
<evidence type="ECO:0000313" key="2">
    <source>
        <dbReference type="EMBL" id="MVW76450.1"/>
    </source>
</evidence>
<dbReference type="PANTHER" id="PTHR33525">
    <property type="match status" value="1"/>
</dbReference>
<sequence>MSQEVSDYSIYRRVVSQLMQGEEQLPSLPSITLDIRRALSDTQTSIGSLVHLISRDPGLAALLMKHACSALYRQSRQPQSLHEVIQLLGMREVDRITMAHSIKSLFTLHSPAHKQLFVEAWGRLVIKASTCAMLARLLSRITPEHALLASLLSEVGTLAVLSAFKDEAVIPSSELYYKLCREYSKPLSVIVLKKWAVDSEYIEVIRETGHWHFSRNQRLDLLDLVNLALYHALKERHVDSPLPPLQELAAYQKILPPQDFIGENGELSLVISHRGDIQAIAESLR</sequence>
<dbReference type="InterPro" id="IPR013976">
    <property type="entry name" value="HDOD"/>
</dbReference>
<dbReference type="PROSITE" id="PS51833">
    <property type="entry name" value="HDOD"/>
    <property type="match status" value="1"/>
</dbReference>
<dbReference type="AlphaFoldDB" id="A0A6I4KUT9"/>
<reference evidence="2 3" key="1">
    <citation type="submission" date="2019-11" db="EMBL/GenBank/DDBJ databases">
        <title>Pseudomonas flavidum sp. nov., isolated from Baiyang Lake.</title>
        <authorList>
            <person name="Zhao Y."/>
        </authorList>
    </citation>
    <scope>NUCLEOTIDE SEQUENCE [LARGE SCALE GENOMIC DNA]</scope>
    <source>
        <strain evidence="3">R-22-3 w-18</strain>
    </source>
</reference>
<dbReference type="SUPFAM" id="SSF109604">
    <property type="entry name" value="HD-domain/PDEase-like"/>
    <property type="match status" value="1"/>
</dbReference>
<dbReference type="InterPro" id="IPR052340">
    <property type="entry name" value="RNase_Y/CdgJ"/>
</dbReference>
<dbReference type="Gene3D" id="1.10.3210.10">
    <property type="entry name" value="Hypothetical protein af1432"/>
    <property type="match status" value="1"/>
</dbReference>
<evidence type="ECO:0000313" key="3">
    <source>
        <dbReference type="Proteomes" id="UP000429555"/>
    </source>
</evidence>